<proteinExistence type="predicted"/>
<evidence type="ECO:0000313" key="2">
    <source>
        <dbReference type="EMBL" id="PVX53507.1"/>
    </source>
</evidence>
<dbReference type="Proteomes" id="UP000245870">
    <property type="component" value="Unassembled WGS sequence"/>
</dbReference>
<dbReference type="AlphaFoldDB" id="A0A2U0U7A2"/>
<accession>A0A2U0U7A2</accession>
<organism evidence="2 3">
    <name type="scientific">Hallella colorans</name>
    <dbReference type="NCBI Taxonomy" id="1703337"/>
    <lineage>
        <taxon>Bacteria</taxon>
        <taxon>Pseudomonadati</taxon>
        <taxon>Bacteroidota</taxon>
        <taxon>Bacteroidia</taxon>
        <taxon>Bacteroidales</taxon>
        <taxon>Prevotellaceae</taxon>
        <taxon>Hallella</taxon>
    </lineage>
</organism>
<evidence type="ECO:0000256" key="1">
    <source>
        <dbReference type="SAM" id="MobiDB-lite"/>
    </source>
</evidence>
<keyword evidence="3" id="KW-1185">Reference proteome</keyword>
<gene>
    <name evidence="2" type="ORF">C7379_11120</name>
</gene>
<protein>
    <submittedName>
        <fullName evidence="2">Uncharacterized protein</fullName>
    </submittedName>
</protein>
<comment type="caution">
    <text evidence="2">The sequence shown here is derived from an EMBL/GenBank/DDBJ whole genome shotgun (WGS) entry which is preliminary data.</text>
</comment>
<feature type="region of interest" description="Disordered" evidence="1">
    <location>
        <begin position="162"/>
        <end position="181"/>
    </location>
</feature>
<evidence type="ECO:0000313" key="3">
    <source>
        <dbReference type="Proteomes" id="UP000245870"/>
    </source>
</evidence>
<feature type="compositionally biased region" description="Basic and acidic residues" evidence="1">
    <location>
        <begin position="169"/>
        <end position="181"/>
    </location>
</feature>
<dbReference type="EMBL" id="QENY01000011">
    <property type="protein sequence ID" value="PVX53507.1"/>
    <property type="molecule type" value="Genomic_DNA"/>
</dbReference>
<name>A0A2U0U7A2_9BACT</name>
<sequence>MMILAMILVTVTDSTAMPYHQAKREALFLADKMAYELNLTEDQYEAVYEINLDYLMTVSHQSRSYRRPWIRRDNMLRYVLSPWQYRAYRRADYFYKPIRWIGNNWRWGVYSRYDRGRFYRGRPSAFIYYRGGRPSRYYQDRVWYQRPRTNNRWDDDVYMDKKSKHRGNSRHDWHEHKHDRR</sequence>
<reference evidence="2 3" key="1">
    <citation type="submission" date="2018-05" db="EMBL/GenBank/DDBJ databases">
        <title>Genomic Encyclopedia of Type Strains, Phase IV (KMG-IV): sequencing the most valuable type-strain genomes for metagenomic binning, comparative biology and taxonomic classification.</title>
        <authorList>
            <person name="Goeker M."/>
        </authorList>
    </citation>
    <scope>NUCLEOTIDE SEQUENCE [LARGE SCALE GENOMIC DNA]</scope>
    <source>
        <strain evidence="2 3">DSM 100333</strain>
    </source>
</reference>